<dbReference type="PANTHER" id="PTHR35908:SF1">
    <property type="entry name" value="CONSERVED PROTEIN"/>
    <property type="match status" value="1"/>
</dbReference>
<accession>A0A2U2RHX9</accession>
<name>A0A2U2RHX9_9MICO</name>
<feature type="domain" description="Glyoxalase-like" evidence="1">
    <location>
        <begin position="11"/>
        <end position="118"/>
    </location>
</feature>
<dbReference type="Pfam" id="PF18029">
    <property type="entry name" value="Glyoxalase_6"/>
    <property type="match status" value="1"/>
</dbReference>
<dbReference type="InterPro" id="IPR029068">
    <property type="entry name" value="Glyas_Bleomycin-R_OHBP_Dase"/>
</dbReference>
<dbReference type="InterPro" id="IPR041581">
    <property type="entry name" value="Glyoxalase_6"/>
</dbReference>
<evidence type="ECO:0000313" key="2">
    <source>
        <dbReference type="EMBL" id="PWH05479.1"/>
    </source>
</evidence>
<dbReference type="Gene3D" id="3.10.180.10">
    <property type="entry name" value="2,3-Dihydroxybiphenyl 1,2-Dioxygenase, domain 1"/>
    <property type="match status" value="1"/>
</dbReference>
<dbReference type="SUPFAM" id="SSF54593">
    <property type="entry name" value="Glyoxalase/Bleomycin resistance protein/Dihydroxybiphenyl dioxygenase"/>
    <property type="match status" value="1"/>
</dbReference>
<dbReference type="OrthoDB" id="1645442at2"/>
<dbReference type="RefSeq" id="WP_109276443.1">
    <property type="nucleotide sequence ID" value="NZ_QFKX01000005.1"/>
</dbReference>
<evidence type="ECO:0000259" key="1">
    <source>
        <dbReference type="Pfam" id="PF18029"/>
    </source>
</evidence>
<reference evidence="2 3" key="1">
    <citation type="submission" date="2018-05" db="EMBL/GenBank/DDBJ databases">
        <title>Brachybacterium sp. M1HQ-2T, whole genome shotgun sequence.</title>
        <authorList>
            <person name="Tuo L."/>
        </authorList>
    </citation>
    <scope>NUCLEOTIDE SEQUENCE [LARGE SCALE GENOMIC DNA]</scope>
    <source>
        <strain evidence="2 3">M1HQ-2</strain>
    </source>
</reference>
<dbReference type="Proteomes" id="UP000245590">
    <property type="component" value="Unassembled WGS sequence"/>
</dbReference>
<sequence length="124" mass="13369">MNDTALARLAMITLDAAETAPLAHFWSGVLGWPITVLEEEYAMLAGPSSALGIGRIPDLQPVSWPDDGRKQFHFDLAVTDPEAAAARCVELGATRVDPQPGESWIVLQDPAGHAFCLTDEKNWG</sequence>
<keyword evidence="3" id="KW-1185">Reference proteome</keyword>
<dbReference type="EMBL" id="QFKX01000005">
    <property type="protein sequence ID" value="PWH05479.1"/>
    <property type="molecule type" value="Genomic_DNA"/>
</dbReference>
<proteinExistence type="predicted"/>
<dbReference type="AlphaFoldDB" id="A0A2U2RHX9"/>
<comment type="caution">
    <text evidence="2">The sequence shown here is derived from an EMBL/GenBank/DDBJ whole genome shotgun (WGS) entry which is preliminary data.</text>
</comment>
<dbReference type="PANTHER" id="PTHR35908">
    <property type="entry name" value="HYPOTHETICAL FUSION PROTEIN"/>
    <property type="match status" value="1"/>
</dbReference>
<evidence type="ECO:0000313" key="3">
    <source>
        <dbReference type="Proteomes" id="UP000245590"/>
    </source>
</evidence>
<organism evidence="2 3">
    <name type="scientific">Brachybacterium endophyticum</name>
    <dbReference type="NCBI Taxonomy" id="2182385"/>
    <lineage>
        <taxon>Bacteria</taxon>
        <taxon>Bacillati</taxon>
        <taxon>Actinomycetota</taxon>
        <taxon>Actinomycetes</taxon>
        <taxon>Micrococcales</taxon>
        <taxon>Dermabacteraceae</taxon>
        <taxon>Brachybacterium</taxon>
    </lineage>
</organism>
<gene>
    <name evidence="2" type="ORF">DEO23_12965</name>
</gene>
<protein>
    <submittedName>
        <fullName evidence="2">Glyoxalase</fullName>
    </submittedName>
</protein>